<protein>
    <submittedName>
        <fullName evidence="8">Cytochrome P450</fullName>
    </submittedName>
</protein>
<keyword evidence="9" id="KW-1185">Reference proteome</keyword>
<reference evidence="8 9" key="1">
    <citation type="submission" date="2020-08" db="EMBL/GenBank/DDBJ databases">
        <title>Sequencing the genomes of 1000 actinobacteria strains.</title>
        <authorList>
            <person name="Klenk H.-P."/>
        </authorList>
    </citation>
    <scope>NUCLEOTIDE SEQUENCE [LARGE SCALE GENOMIC DNA]</scope>
    <source>
        <strain evidence="8 9">DSM 45790</strain>
    </source>
</reference>
<dbReference type="InterPro" id="IPR036396">
    <property type="entry name" value="Cyt_P450_sf"/>
</dbReference>
<dbReference type="Proteomes" id="UP000588112">
    <property type="component" value="Unassembled WGS sequence"/>
</dbReference>
<comment type="caution">
    <text evidence="8">The sequence shown here is derived from an EMBL/GenBank/DDBJ whole genome shotgun (WGS) entry which is preliminary data.</text>
</comment>
<dbReference type="GO" id="GO:0020037">
    <property type="term" value="F:heme binding"/>
    <property type="evidence" value="ECO:0007669"/>
    <property type="project" value="InterPro"/>
</dbReference>
<dbReference type="CDD" id="cd11033">
    <property type="entry name" value="CYP142-like"/>
    <property type="match status" value="1"/>
</dbReference>
<evidence type="ECO:0000313" key="8">
    <source>
        <dbReference type="EMBL" id="MBB5626025.1"/>
    </source>
</evidence>
<dbReference type="GO" id="GO:0005506">
    <property type="term" value="F:iron ion binding"/>
    <property type="evidence" value="ECO:0007669"/>
    <property type="project" value="InterPro"/>
</dbReference>
<dbReference type="AlphaFoldDB" id="A0A7W8Z2H0"/>
<dbReference type="InterPro" id="IPR001128">
    <property type="entry name" value="Cyt_P450"/>
</dbReference>
<dbReference type="FunFam" id="1.10.630.10:FF:000018">
    <property type="entry name" value="Cytochrome P450 monooxygenase"/>
    <property type="match status" value="1"/>
</dbReference>
<dbReference type="GO" id="GO:0008395">
    <property type="term" value="F:steroid hydroxylase activity"/>
    <property type="evidence" value="ECO:0007669"/>
    <property type="project" value="TreeGrafter"/>
</dbReference>
<proteinExistence type="inferred from homology"/>
<gene>
    <name evidence="8" type="ORF">BJ981_001724</name>
</gene>
<dbReference type="RefSeq" id="WP_204070523.1">
    <property type="nucleotide sequence ID" value="NZ_BOOS01000037.1"/>
</dbReference>
<dbReference type="GO" id="GO:0006707">
    <property type="term" value="P:cholesterol catabolic process"/>
    <property type="evidence" value="ECO:0007669"/>
    <property type="project" value="TreeGrafter"/>
</dbReference>
<dbReference type="Pfam" id="PF00067">
    <property type="entry name" value="p450"/>
    <property type="match status" value="1"/>
</dbReference>
<dbReference type="Gene3D" id="1.10.630.10">
    <property type="entry name" value="Cytochrome P450"/>
    <property type="match status" value="1"/>
</dbReference>
<organism evidence="8 9">
    <name type="scientific">Sphaerisporangium krabiense</name>
    <dbReference type="NCBI Taxonomy" id="763782"/>
    <lineage>
        <taxon>Bacteria</taxon>
        <taxon>Bacillati</taxon>
        <taxon>Actinomycetota</taxon>
        <taxon>Actinomycetes</taxon>
        <taxon>Streptosporangiales</taxon>
        <taxon>Streptosporangiaceae</taxon>
        <taxon>Sphaerisporangium</taxon>
    </lineage>
</organism>
<dbReference type="PANTHER" id="PTHR46696">
    <property type="entry name" value="P450, PUTATIVE (EUROFUNG)-RELATED"/>
    <property type="match status" value="1"/>
</dbReference>
<dbReference type="SUPFAM" id="SSF48264">
    <property type="entry name" value="Cytochrome P450"/>
    <property type="match status" value="1"/>
</dbReference>
<evidence type="ECO:0000256" key="3">
    <source>
        <dbReference type="ARBA" id="ARBA00022723"/>
    </source>
</evidence>
<evidence type="ECO:0000256" key="5">
    <source>
        <dbReference type="ARBA" id="ARBA00023004"/>
    </source>
</evidence>
<feature type="region of interest" description="Disordered" evidence="7">
    <location>
        <begin position="1"/>
        <end position="25"/>
    </location>
</feature>
<evidence type="ECO:0000256" key="2">
    <source>
        <dbReference type="ARBA" id="ARBA00022617"/>
    </source>
</evidence>
<dbReference type="PANTHER" id="PTHR46696:SF4">
    <property type="entry name" value="BIOTIN BIOSYNTHESIS CYTOCHROME P450"/>
    <property type="match status" value="1"/>
</dbReference>
<dbReference type="EMBL" id="JACHBR010000001">
    <property type="protein sequence ID" value="MBB5626025.1"/>
    <property type="molecule type" value="Genomic_DNA"/>
</dbReference>
<evidence type="ECO:0000256" key="4">
    <source>
        <dbReference type="ARBA" id="ARBA00023002"/>
    </source>
</evidence>
<keyword evidence="6" id="KW-0503">Monooxygenase</keyword>
<keyword evidence="3" id="KW-0479">Metal-binding</keyword>
<name>A0A7W8Z2H0_9ACTN</name>
<accession>A0A7W8Z2H0</accession>
<dbReference type="GO" id="GO:0036199">
    <property type="term" value="F:cholest-4-en-3-one 26-monooxygenase activity"/>
    <property type="evidence" value="ECO:0007669"/>
    <property type="project" value="TreeGrafter"/>
</dbReference>
<keyword evidence="2" id="KW-0349">Heme</keyword>
<comment type="similarity">
    <text evidence="1">Belongs to the cytochrome P450 family.</text>
</comment>
<dbReference type="InterPro" id="IPR002397">
    <property type="entry name" value="Cyt_P450_B"/>
</dbReference>
<evidence type="ECO:0000256" key="6">
    <source>
        <dbReference type="ARBA" id="ARBA00023033"/>
    </source>
</evidence>
<evidence type="ECO:0000256" key="1">
    <source>
        <dbReference type="ARBA" id="ARBA00010617"/>
    </source>
</evidence>
<keyword evidence="5" id="KW-0408">Iron</keyword>
<evidence type="ECO:0000256" key="7">
    <source>
        <dbReference type="SAM" id="MobiDB-lite"/>
    </source>
</evidence>
<dbReference type="PRINTS" id="PR00359">
    <property type="entry name" value="BP450"/>
</dbReference>
<keyword evidence="4" id="KW-0560">Oxidoreductase</keyword>
<sequence length="420" mass="45891">MAVATAPNGAPSGRRSDMSFGAHSEWKSPDLSDPLVYTEGDAEALWAAQREREPVFWTDRAAAEGFWSVLSHPPANDVLRDSETFVSSRGMRLDSPPVPTADAAGSVLIVSDPPRHGSLRRIVSSAFTPRTVRRLEATIRTTAVSIVENAVAAGEFDAVEMAARLPVSVICDMLGVPPQDWESLLRLSITAFGSGGDREVEIEANSEILLYFEHLVKLRRKDPGDDVVSAFVHAEVDGVPFSDDKIILNCNALFSAGTETTRHASVGGLLAFIDFPGQWARLRENPDLMPTAVQEILRYSSPILHVMRTAVADTRIGDREISAGDRVAVWLPAVNRDETVFDDPLVFDVGRDPNRHLALSAGPHFCLGSSLAITELGVLFEELLKRADHAEHAGTPRRMPSNFVWGFETAPVRLARRRAE</sequence>
<evidence type="ECO:0000313" key="9">
    <source>
        <dbReference type="Proteomes" id="UP000588112"/>
    </source>
</evidence>